<dbReference type="GO" id="GO:0030246">
    <property type="term" value="F:carbohydrate binding"/>
    <property type="evidence" value="ECO:0007669"/>
    <property type="project" value="UniProtKB-ARBA"/>
</dbReference>
<reference evidence="7" key="1">
    <citation type="submission" date="2015-09" db="EMBL/GenBank/DDBJ databases">
        <title>Complete genome of Arthrobacter alpinus strain R3.8.</title>
        <authorList>
            <person name="See-Too W.S."/>
            <person name="Chan K.G."/>
        </authorList>
    </citation>
    <scope>NUCLEOTIDE SEQUENCE [LARGE SCALE GENOMIC DNA]</scope>
    <source>
        <strain evidence="7">R3.8</strain>
    </source>
</reference>
<dbReference type="PATRIC" id="fig|656366.3.peg.3963"/>
<name>A0A0M4R160_9MICC</name>
<sequence length="324" mass="33830">MQRRKFLSLASIAALSLSVAACDTPAATQDAAAGKKPYIAIVSKGFQHQFWQSVKQGAENAAKEFNVDISFEGPDKETNVSQQMDQLNNAMAKNPQALALAALDSKAAEGVLQEAKGKNIPVIAFDSGVDSTVPVATASTDNKAAAAEAAKHMAELLGNKGDIAIIGHSQTATSGTDRRDGFVDYLKKNAPDIKVVDIQYADGDQAKSTDAAKAIMTAYPNLAGVYGTNEGAAIGVVNAVKEAGKSGKLIIVGFDSGKAQMDAIKEGLMSGAVTQNPVGIGYETVKAAVAAIKGEKVEKVIDTGFYWYDKANIADPKIAANLYE</sequence>
<organism evidence="6 7">
    <name type="scientific">Arthrobacter alpinus</name>
    <dbReference type="NCBI Taxonomy" id="656366"/>
    <lineage>
        <taxon>Bacteria</taxon>
        <taxon>Bacillati</taxon>
        <taxon>Actinomycetota</taxon>
        <taxon>Actinomycetes</taxon>
        <taxon>Micrococcales</taxon>
        <taxon>Micrococcaceae</taxon>
        <taxon>Arthrobacter</taxon>
    </lineage>
</organism>
<dbReference type="AlphaFoldDB" id="A0A0M4R160"/>
<evidence type="ECO:0000313" key="6">
    <source>
        <dbReference type="EMBL" id="ALE93827.1"/>
    </source>
</evidence>
<dbReference type="PANTHER" id="PTHR46847">
    <property type="entry name" value="D-ALLOSE-BINDING PERIPLASMIC PROTEIN-RELATED"/>
    <property type="match status" value="1"/>
</dbReference>
<comment type="subcellular location">
    <subcellularLocation>
        <location evidence="1">Cell envelope</location>
    </subcellularLocation>
</comment>
<dbReference type="PANTHER" id="PTHR46847:SF1">
    <property type="entry name" value="D-ALLOSE-BINDING PERIPLASMIC PROTEIN-RELATED"/>
    <property type="match status" value="1"/>
</dbReference>
<keyword evidence="7" id="KW-1185">Reference proteome</keyword>
<feature type="domain" description="Periplasmic binding protein" evidence="5">
    <location>
        <begin position="39"/>
        <end position="296"/>
    </location>
</feature>
<dbReference type="SUPFAM" id="SSF53822">
    <property type="entry name" value="Periplasmic binding protein-like I"/>
    <property type="match status" value="1"/>
</dbReference>
<dbReference type="Pfam" id="PF13407">
    <property type="entry name" value="Peripla_BP_4"/>
    <property type="match status" value="1"/>
</dbReference>
<gene>
    <name evidence="6" type="ORF">AOC05_18380</name>
</gene>
<dbReference type="RefSeq" id="WP_062009114.1">
    <property type="nucleotide sequence ID" value="NZ_CP012677.1"/>
</dbReference>
<feature type="signal peptide" evidence="4">
    <location>
        <begin position="1"/>
        <end position="21"/>
    </location>
</feature>
<dbReference type="KEGG" id="aaq:AOC05_18380"/>
<dbReference type="EMBL" id="CP012677">
    <property type="protein sequence ID" value="ALE93827.1"/>
    <property type="molecule type" value="Genomic_DNA"/>
</dbReference>
<dbReference type="PROSITE" id="PS51257">
    <property type="entry name" value="PROKAR_LIPOPROTEIN"/>
    <property type="match status" value="1"/>
</dbReference>
<evidence type="ECO:0000313" key="7">
    <source>
        <dbReference type="Proteomes" id="UP000062833"/>
    </source>
</evidence>
<proteinExistence type="inferred from homology"/>
<keyword evidence="3 4" id="KW-0732">Signal</keyword>
<feature type="chain" id="PRO_5038375447" evidence="4">
    <location>
        <begin position="22"/>
        <end position="324"/>
    </location>
</feature>
<dbReference type="InterPro" id="IPR028082">
    <property type="entry name" value="Peripla_BP_I"/>
</dbReference>
<comment type="similarity">
    <text evidence="2">Belongs to the bacterial solute-binding protein 2 family.</text>
</comment>
<evidence type="ECO:0000256" key="4">
    <source>
        <dbReference type="SAM" id="SignalP"/>
    </source>
</evidence>
<dbReference type="OrthoDB" id="9800520at2"/>
<protein>
    <submittedName>
        <fullName evidence="6">LacI family transcriptional regulator</fullName>
    </submittedName>
</protein>
<evidence type="ECO:0000256" key="2">
    <source>
        <dbReference type="ARBA" id="ARBA00007639"/>
    </source>
</evidence>
<dbReference type="GO" id="GO:0030313">
    <property type="term" value="C:cell envelope"/>
    <property type="evidence" value="ECO:0007669"/>
    <property type="project" value="UniProtKB-SubCell"/>
</dbReference>
<evidence type="ECO:0000259" key="5">
    <source>
        <dbReference type="Pfam" id="PF13407"/>
    </source>
</evidence>
<accession>A0A0M4R160</accession>
<evidence type="ECO:0000256" key="1">
    <source>
        <dbReference type="ARBA" id="ARBA00004196"/>
    </source>
</evidence>
<dbReference type="Gene3D" id="3.40.50.2300">
    <property type="match status" value="2"/>
</dbReference>
<dbReference type="Proteomes" id="UP000062833">
    <property type="component" value="Chromosome"/>
</dbReference>
<evidence type="ECO:0000256" key="3">
    <source>
        <dbReference type="ARBA" id="ARBA00022729"/>
    </source>
</evidence>
<dbReference type="CDD" id="cd20005">
    <property type="entry name" value="PBP1_ABC_sugar_binding-like"/>
    <property type="match status" value="1"/>
</dbReference>
<dbReference type="InterPro" id="IPR025997">
    <property type="entry name" value="SBP_2_dom"/>
</dbReference>